<keyword evidence="2" id="KW-1185">Reference proteome</keyword>
<sequence length="241" mass="26773">MLDELPALRTATEAYRAAAAGAGLAWPDLPAPTRRQPPEVVYRAFEVDHVAEELVWLESQGWDSRRIFPDSAWLQPWPTEADPSLRYLSFAIGTPFPWRHQLPLFICQDVTYTFVLAGEYEGEIWRFESDPDTWGTVRAATSLAALFTEWTRGIEAGVVRDTGDGGGLQVGDGVNDPLDVLLDQAPDLDPFAFPVASIGNEPLLRDRQRECGVDMDCIDRGEDCHEELADAIEAVRTSLRG</sequence>
<gene>
    <name evidence="1" type="ORF">GCM10023322_14470</name>
</gene>
<reference evidence="2" key="1">
    <citation type="journal article" date="2019" name="Int. J. Syst. Evol. Microbiol.">
        <title>The Global Catalogue of Microorganisms (GCM) 10K type strain sequencing project: providing services to taxonomists for standard genome sequencing and annotation.</title>
        <authorList>
            <consortium name="The Broad Institute Genomics Platform"/>
            <consortium name="The Broad Institute Genome Sequencing Center for Infectious Disease"/>
            <person name="Wu L."/>
            <person name="Ma J."/>
        </authorList>
    </citation>
    <scope>NUCLEOTIDE SEQUENCE [LARGE SCALE GENOMIC DNA]</scope>
    <source>
        <strain evidence="2">JCM 18304</strain>
    </source>
</reference>
<accession>A0ABP9RNB4</accession>
<name>A0ABP9RNB4_9ACTN</name>
<proteinExistence type="predicted"/>
<dbReference type="EMBL" id="BAABJQ010000003">
    <property type="protein sequence ID" value="GAA5180961.1"/>
    <property type="molecule type" value="Genomic_DNA"/>
</dbReference>
<dbReference type="Proteomes" id="UP001501570">
    <property type="component" value="Unassembled WGS sequence"/>
</dbReference>
<evidence type="ECO:0000313" key="1">
    <source>
        <dbReference type="EMBL" id="GAA5180961.1"/>
    </source>
</evidence>
<comment type="caution">
    <text evidence="1">The sequence shown here is derived from an EMBL/GenBank/DDBJ whole genome shotgun (WGS) entry which is preliminary data.</text>
</comment>
<dbReference type="RefSeq" id="WP_345627253.1">
    <property type="nucleotide sequence ID" value="NZ_BAABJQ010000003.1"/>
</dbReference>
<organism evidence="1 2">
    <name type="scientific">Rugosimonospora acidiphila</name>
    <dbReference type="NCBI Taxonomy" id="556531"/>
    <lineage>
        <taxon>Bacteria</taxon>
        <taxon>Bacillati</taxon>
        <taxon>Actinomycetota</taxon>
        <taxon>Actinomycetes</taxon>
        <taxon>Micromonosporales</taxon>
        <taxon>Micromonosporaceae</taxon>
        <taxon>Rugosimonospora</taxon>
    </lineage>
</organism>
<evidence type="ECO:0008006" key="3">
    <source>
        <dbReference type="Google" id="ProtNLM"/>
    </source>
</evidence>
<protein>
    <recommendedName>
        <fullName evidence="3">SMI1/KNR4 family protein</fullName>
    </recommendedName>
</protein>
<evidence type="ECO:0000313" key="2">
    <source>
        <dbReference type="Proteomes" id="UP001501570"/>
    </source>
</evidence>